<dbReference type="Gene3D" id="3.60.15.10">
    <property type="entry name" value="Ribonuclease Z/Hydroxyacylglutathione hydrolase-like"/>
    <property type="match status" value="1"/>
</dbReference>
<dbReference type="EMBL" id="CP144914">
    <property type="protein sequence ID" value="WWD81337.1"/>
    <property type="molecule type" value="Genomic_DNA"/>
</dbReference>
<sequence>MKYERIPLGPLQTNGYIIYKDREGLIVDPGGEADFLLGRIKELNIKVHAVLLTHAHFDHIGALEKVREELQCPVYLHEAENEWLENTKLNGSGVFPGIEEISCKKAENLWTEEGEKEIGPFAFYLFETPGHSPGSVTYYFLHENLAFSGDVLFRGGVGRTDLTGGSQEVLLDSIHEKLLLLPDETEILNGHGPETTIGEEKETNPFINGFGW</sequence>
<dbReference type="KEGG" id="ahal:FTX54_007280"/>
<evidence type="ECO:0000256" key="1">
    <source>
        <dbReference type="ARBA" id="ARBA00001947"/>
    </source>
</evidence>
<evidence type="ECO:0000256" key="3">
    <source>
        <dbReference type="ARBA" id="ARBA00022801"/>
    </source>
</evidence>
<organism evidence="6 7">
    <name type="scientific">Alkalicoccus halolimnae</name>
    <dbReference type="NCBI Taxonomy" id="1667239"/>
    <lineage>
        <taxon>Bacteria</taxon>
        <taxon>Bacillati</taxon>
        <taxon>Bacillota</taxon>
        <taxon>Bacilli</taxon>
        <taxon>Bacillales</taxon>
        <taxon>Bacillaceae</taxon>
        <taxon>Alkalicoccus</taxon>
    </lineage>
</organism>
<dbReference type="InterPro" id="IPR001279">
    <property type="entry name" value="Metallo-B-lactamas"/>
</dbReference>
<dbReference type="SMART" id="SM00849">
    <property type="entry name" value="Lactamase_B"/>
    <property type="match status" value="1"/>
</dbReference>
<evidence type="ECO:0000256" key="4">
    <source>
        <dbReference type="ARBA" id="ARBA00022833"/>
    </source>
</evidence>
<dbReference type="CDD" id="cd06262">
    <property type="entry name" value="metallo-hydrolase-like_MBL-fold"/>
    <property type="match status" value="1"/>
</dbReference>
<evidence type="ECO:0000259" key="5">
    <source>
        <dbReference type="SMART" id="SM00849"/>
    </source>
</evidence>
<dbReference type="RefSeq" id="WP_147802892.1">
    <property type="nucleotide sequence ID" value="NZ_CP144914.1"/>
</dbReference>
<keyword evidence="3" id="KW-0378">Hydrolase</keyword>
<dbReference type="InterPro" id="IPR051453">
    <property type="entry name" value="MBL_Glyoxalase_II"/>
</dbReference>
<keyword evidence="4" id="KW-0862">Zinc</keyword>
<name>A0A5C7FJS7_9BACI</name>
<dbReference type="Pfam" id="PF00753">
    <property type="entry name" value="Lactamase_B"/>
    <property type="match status" value="1"/>
</dbReference>
<dbReference type="OrthoDB" id="9802248at2"/>
<dbReference type="PANTHER" id="PTHR46233:SF3">
    <property type="entry name" value="HYDROXYACYLGLUTATHIONE HYDROLASE GLOC"/>
    <property type="match status" value="1"/>
</dbReference>
<protein>
    <submittedName>
        <fullName evidence="6">MBL fold metallo-hydrolase</fullName>
    </submittedName>
</protein>
<dbReference type="InterPro" id="IPR036866">
    <property type="entry name" value="RibonucZ/Hydroxyglut_hydro"/>
</dbReference>
<accession>A0A5C7FJS7</accession>
<evidence type="ECO:0000313" key="6">
    <source>
        <dbReference type="EMBL" id="WWD81337.1"/>
    </source>
</evidence>
<dbReference type="Proteomes" id="UP000321816">
    <property type="component" value="Chromosome"/>
</dbReference>
<dbReference type="GO" id="GO:0046872">
    <property type="term" value="F:metal ion binding"/>
    <property type="evidence" value="ECO:0007669"/>
    <property type="project" value="UniProtKB-KW"/>
</dbReference>
<dbReference type="SUPFAM" id="SSF56281">
    <property type="entry name" value="Metallo-hydrolase/oxidoreductase"/>
    <property type="match status" value="1"/>
</dbReference>
<evidence type="ECO:0000256" key="2">
    <source>
        <dbReference type="ARBA" id="ARBA00022723"/>
    </source>
</evidence>
<keyword evidence="2" id="KW-0479">Metal-binding</keyword>
<feature type="domain" description="Metallo-beta-lactamase" evidence="5">
    <location>
        <begin position="12"/>
        <end position="191"/>
    </location>
</feature>
<dbReference type="GO" id="GO:0016787">
    <property type="term" value="F:hydrolase activity"/>
    <property type="evidence" value="ECO:0007669"/>
    <property type="project" value="UniProtKB-KW"/>
</dbReference>
<gene>
    <name evidence="6" type="ORF">FTX54_007280</name>
</gene>
<dbReference type="AlphaFoldDB" id="A0A5C7FJS7"/>
<proteinExistence type="predicted"/>
<keyword evidence="7" id="KW-1185">Reference proteome</keyword>
<dbReference type="PANTHER" id="PTHR46233">
    <property type="entry name" value="HYDROXYACYLGLUTATHIONE HYDROLASE GLOC"/>
    <property type="match status" value="1"/>
</dbReference>
<reference evidence="6 7" key="1">
    <citation type="submission" date="2024-01" db="EMBL/GenBank/DDBJ databases">
        <title>Complete Genome Sequence of Alkalicoccus halolimnae BZ-SZ-XJ29T, a Moderately Halophilic Bacterium Isolated from a Salt Lake.</title>
        <authorList>
            <person name="Zhao B."/>
        </authorList>
    </citation>
    <scope>NUCLEOTIDE SEQUENCE [LARGE SCALE GENOMIC DNA]</scope>
    <source>
        <strain evidence="6 7">BZ-SZ-XJ29</strain>
    </source>
</reference>
<comment type="cofactor">
    <cofactor evidence="1">
        <name>Zn(2+)</name>
        <dbReference type="ChEBI" id="CHEBI:29105"/>
    </cofactor>
</comment>
<evidence type="ECO:0000313" key="7">
    <source>
        <dbReference type="Proteomes" id="UP000321816"/>
    </source>
</evidence>